<protein>
    <recommendedName>
        <fullName evidence="8">Putative beta-barrel assembly-enhancing protease</fullName>
        <ecNumber evidence="8">3.4.-.-</ecNumber>
    </recommendedName>
</protein>
<evidence type="ECO:0000256" key="6">
    <source>
        <dbReference type="ARBA" id="ARBA00022833"/>
    </source>
</evidence>
<evidence type="ECO:0000313" key="10">
    <source>
        <dbReference type="EMBL" id="GAA5175046.1"/>
    </source>
</evidence>
<evidence type="ECO:0000259" key="9">
    <source>
        <dbReference type="Pfam" id="PF01435"/>
    </source>
</evidence>
<feature type="active site" description="Proton donor" evidence="8">
    <location>
        <position position="201"/>
    </location>
</feature>
<evidence type="ECO:0000313" key="11">
    <source>
        <dbReference type="Proteomes" id="UP001500074"/>
    </source>
</evidence>
<keyword evidence="6 8" id="KW-0862">Zinc</keyword>
<keyword evidence="3 8" id="KW-0732">Signal</keyword>
<dbReference type="GO" id="GO:0008237">
    <property type="term" value="F:metallopeptidase activity"/>
    <property type="evidence" value="ECO:0007669"/>
    <property type="project" value="UniProtKB-KW"/>
</dbReference>
<evidence type="ECO:0000256" key="5">
    <source>
        <dbReference type="ARBA" id="ARBA00022801"/>
    </source>
</evidence>
<feature type="signal peptide" evidence="8">
    <location>
        <begin position="1"/>
        <end position="24"/>
    </location>
</feature>
<dbReference type="Gene3D" id="3.30.2010.10">
    <property type="entry name" value="Metalloproteases ('zincins'), catalytic domain"/>
    <property type="match status" value="1"/>
</dbReference>
<organism evidence="10 11">
    <name type="scientific">Modicisalibacter zincidurans</name>
    <dbReference type="NCBI Taxonomy" id="1178777"/>
    <lineage>
        <taxon>Bacteria</taxon>
        <taxon>Pseudomonadati</taxon>
        <taxon>Pseudomonadota</taxon>
        <taxon>Gammaproteobacteria</taxon>
        <taxon>Oceanospirillales</taxon>
        <taxon>Halomonadaceae</taxon>
        <taxon>Modicisalibacter</taxon>
    </lineage>
</organism>
<keyword evidence="5 8" id="KW-0378">Hydrolase</keyword>
<dbReference type="EC" id="3.4.-.-" evidence="8"/>
<comment type="function">
    <text evidence="8">Functions as both a chaperone and a metalloprotease. Maintains the integrity of the outer membrane by promoting either the assembly or the elimination of outer membrane proteins, depending on their folding state.</text>
</comment>
<evidence type="ECO:0000256" key="1">
    <source>
        <dbReference type="ARBA" id="ARBA00022670"/>
    </source>
</evidence>
<proteinExistence type="inferred from homology"/>
<accession>A0ABP9RDN0</accession>
<dbReference type="RefSeq" id="WP_031383231.1">
    <property type="nucleotide sequence ID" value="NZ_BAABKI010000018.1"/>
</dbReference>
<dbReference type="InterPro" id="IPR051156">
    <property type="entry name" value="Mito/Outer_Membr_Metalloprot"/>
</dbReference>
<evidence type="ECO:0000256" key="7">
    <source>
        <dbReference type="ARBA" id="ARBA00023049"/>
    </source>
</evidence>
<keyword evidence="7 8" id="KW-0482">Metalloprotease</keyword>
<dbReference type="PANTHER" id="PTHR22726">
    <property type="entry name" value="METALLOENDOPEPTIDASE OMA1"/>
    <property type="match status" value="1"/>
</dbReference>
<dbReference type="InterPro" id="IPR011990">
    <property type="entry name" value="TPR-like_helical_dom_sf"/>
</dbReference>
<reference evidence="11" key="1">
    <citation type="journal article" date="2019" name="Int. J. Syst. Evol. Microbiol.">
        <title>The Global Catalogue of Microorganisms (GCM) 10K type strain sequencing project: providing services to taxonomists for standard genome sequencing and annotation.</title>
        <authorList>
            <consortium name="The Broad Institute Genomics Platform"/>
            <consortium name="The Broad Institute Genome Sequencing Center for Infectious Disease"/>
            <person name="Wu L."/>
            <person name="Ma J."/>
        </authorList>
    </citation>
    <scope>NUCLEOTIDE SEQUENCE [LARGE SCALE GENOMIC DNA]</scope>
    <source>
        <strain evidence="11">JCM 18472</strain>
    </source>
</reference>
<feature type="binding site" evidence="8">
    <location>
        <position position="131"/>
    </location>
    <ligand>
        <name>Zn(2+)</name>
        <dbReference type="ChEBI" id="CHEBI:29105"/>
        <note>catalytic</note>
    </ligand>
</feature>
<evidence type="ECO:0000256" key="8">
    <source>
        <dbReference type="HAMAP-Rule" id="MF_00997"/>
    </source>
</evidence>
<dbReference type="EMBL" id="BAABKI010000018">
    <property type="protein sequence ID" value="GAA5175046.1"/>
    <property type="molecule type" value="Genomic_DNA"/>
</dbReference>
<dbReference type="InterPro" id="IPR001915">
    <property type="entry name" value="Peptidase_M48"/>
</dbReference>
<sequence length="483" mass="52532" precursor="true">MPSVVKSGLLAGLLAFTPLPIAQAGGDSLPALGSGGGSVSGGEEYRLGRAWLRQFRAQTQTWQDPIVDTYAESLIARLLPYSNVGDLDWTVTLVDSRMLNAFAVPGGVIGVNQGLFAFANTEDAFASVLAHELGHLSQRHYARRMERAEETQLPTMAAMLAAMVLAAGGAGNAGVAAMMGSQAAFIQDQLAYSRRFEQEADRVGLEAMAEAGFDPEAMPAMFRAMQRLTSLQGGNPPEFLLTHPVTESRISDTQARADQFQVSRAASRDADDPSYAMIRARALLGLNGDNPAQAMTELRQDDPPQAAIDYLEALIAAQGNRVDAALAQLDSLAEKWPDLTLIPASAAQIALDASRYDSALTRSERILRLTPDYLPAQLVRARVLLQRAPDQAFAALRELSRQQPENPRVYDLLAEAAGRSGHKTWGLLARAETLQLTGHVERAIKQLEIAEDNAKREDDFGMASRLQERRKEYLGYRDALQQF</sequence>
<evidence type="ECO:0000256" key="4">
    <source>
        <dbReference type="ARBA" id="ARBA00022764"/>
    </source>
</evidence>
<gene>
    <name evidence="10" type="ORF">GCM10023342_17480</name>
</gene>
<name>A0ABP9RDN0_9GAMM</name>
<dbReference type="Pfam" id="PF01435">
    <property type="entry name" value="Peptidase_M48"/>
    <property type="match status" value="1"/>
</dbReference>
<dbReference type="InterPro" id="IPR030873">
    <property type="entry name" value="Protease_BepA"/>
</dbReference>
<feature type="chain" id="PRO_5044903788" description="Putative beta-barrel assembly-enhancing protease" evidence="8">
    <location>
        <begin position="25"/>
        <end position="483"/>
    </location>
</feature>
<dbReference type="Gene3D" id="1.25.40.10">
    <property type="entry name" value="Tetratricopeptide repeat domain"/>
    <property type="match status" value="1"/>
</dbReference>
<feature type="binding site" evidence="8">
    <location>
        <position position="135"/>
    </location>
    <ligand>
        <name>Zn(2+)</name>
        <dbReference type="ChEBI" id="CHEBI:29105"/>
        <note>catalytic</note>
    </ligand>
</feature>
<comment type="subcellular location">
    <subcellularLocation>
        <location evidence="8">Periplasm</location>
    </subcellularLocation>
</comment>
<comment type="caution">
    <text evidence="10">The sequence shown here is derived from an EMBL/GenBank/DDBJ whole genome shotgun (WGS) entry which is preliminary data.</text>
</comment>
<dbReference type="Proteomes" id="UP001500074">
    <property type="component" value="Unassembled WGS sequence"/>
</dbReference>
<comment type="cofactor">
    <cofactor evidence="8">
        <name>Zn(2+)</name>
        <dbReference type="ChEBI" id="CHEBI:29105"/>
    </cofactor>
    <text evidence="8">Binds 1 zinc ion per subunit.</text>
</comment>
<comment type="similarity">
    <text evidence="8">Belongs to the peptidase M48 family. BepA subfamily.</text>
</comment>
<keyword evidence="4 8" id="KW-0574">Periplasm</keyword>
<evidence type="ECO:0000256" key="2">
    <source>
        <dbReference type="ARBA" id="ARBA00022723"/>
    </source>
</evidence>
<evidence type="ECO:0000256" key="3">
    <source>
        <dbReference type="ARBA" id="ARBA00022729"/>
    </source>
</evidence>
<feature type="binding site" evidence="8">
    <location>
        <position position="197"/>
    </location>
    <ligand>
        <name>Zn(2+)</name>
        <dbReference type="ChEBI" id="CHEBI:29105"/>
        <note>catalytic</note>
    </ligand>
</feature>
<dbReference type="HAMAP" id="MF_00997">
    <property type="entry name" value="Protease_BepA"/>
    <property type="match status" value="1"/>
</dbReference>
<feature type="domain" description="Peptidase M48" evidence="9">
    <location>
        <begin position="69"/>
        <end position="255"/>
    </location>
</feature>
<keyword evidence="2 8" id="KW-0479">Metal-binding</keyword>
<keyword evidence="11" id="KW-1185">Reference proteome</keyword>
<dbReference type="PANTHER" id="PTHR22726:SF1">
    <property type="entry name" value="METALLOENDOPEPTIDASE OMA1, MITOCHONDRIAL"/>
    <property type="match status" value="1"/>
</dbReference>
<keyword evidence="1 8" id="KW-0645">Protease</keyword>
<feature type="active site" evidence="8">
    <location>
        <position position="132"/>
    </location>
</feature>
<dbReference type="SUPFAM" id="SSF48452">
    <property type="entry name" value="TPR-like"/>
    <property type="match status" value="1"/>
</dbReference>